<dbReference type="Proteomes" id="UP001185069">
    <property type="component" value="Unassembled WGS sequence"/>
</dbReference>
<evidence type="ECO:0000313" key="5">
    <source>
        <dbReference type="Proteomes" id="UP001185069"/>
    </source>
</evidence>
<reference evidence="4 5" key="1">
    <citation type="submission" date="2023-07" db="EMBL/GenBank/DDBJ databases">
        <title>Sequencing the genomes of 1000 actinobacteria strains.</title>
        <authorList>
            <person name="Klenk H.-P."/>
        </authorList>
    </citation>
    <scope>NUCLEOTIDE SEQUENCE [LARGE SCALE GENOMIC DNA]</scope>
    <source>
        <strain evidence="4 5">DSM 14555</strain>
    </source>
</reference>
<dbReference type="InterPro" id="IPR049492">
    <property type="entry name" value="BD-FAE-like_dom"/>
</dbReference>
<accession>A0ABU1JBX4</accession>
<keyword evidence="1" id="KW-0378">Hydrolase</keyword>
<name>A0ABU1JBX4_9MICC</name>
<gene>
    <name evidence="4" type="ORF">JOE69_001892</name>
</gene>
<dbReference type="Pfam" id="PF20434">
    <property type="entry name" value="BD-FAE"/>
    <property type="match status" value="1"/>
</dbReference>
<keyword evidence="2" id="KW-0732">Signal</keyword>
<dbReference type="InterPro" id="IPR029058">
    <property type="entry name" value="AB_hydrolase_fold"/>
</dbReference>
<evidence type="ECO:0000256" key="2">
    <source>
        <dbReference type="SAM" id="SignalP"/>
    </source>
</evidence>
<dbReference type="RefSeq" id="WP_374709692.1">
    <property type="nucleotide sequence ID" value="NZ_BAAAHY010000005.1"/>
</dbReference>
<feature type="signal peptide" evidence="2">
    <location>
        <begin position="1"/>
        <end position="22"/>
    </location>
</feature>
<evidence type="ECO:0000259" key="3">
    <source>
        <dbReference type="Pfam" id="PF20434"/>
    </source>
</evidence>
<sequence length="278" mass="28678">MTVSRRIFLASAGLLAAGGCAAGSPSAKESGMWKISYGEDASQYGELSSPEGAGQRAGVAVVIHGGYWRARYGAELGRPLAADLAAHGVTVWNLEYRRAGNGGGWPQTFDDVSAGIDKLGELGVDTSRVVLVGHSAGGHLAVWAAGRGKLPGRAPGAAPKVPVTAVVSQSGLLDLKAARELNLSDGAVRNLLGGSPDDERYRLADPMQQLPLGLPVYAVYGEADDTVPPQLSMDYAAAAQAAGDPAELIAVPGDHFALIDVTTPAWAKCRELTLAALR</sequence>
<feature type="domain" description="BD-FAE-like" evidence="3">
    <location>
        <begin position="49"/>
        <end position="234"/>
    </location>
</feature>
<dbReference type="EMBL" id="JAVDQF010000001">
    <property type="protein sequence ID" value="MDR6269654.1"/>
    <property type="molecule type" value="Genomic_DNA"/>
</dbReference>
<dbReference type="PROSITE" id="PS51257">
    <property type="entry name" value="PROKAR_LIPOPROTEIN"/>
    <property type="match status" value="1"/>
</dbReference>
<keyword evidence="5" id="KW-1185">Reference proteome</keyword>
<protein>
    <submittedName>
        <fullName evidence="4">Acetyl esterase/lipase</fullName>
    </submittedName>
</protein>
<organism evidence="4 5">
    <name type="scientific">Arthrobacter russicus</name>
    <dbReference type="NCBI Taxonomy" id="172040"/>
    <lineage>
        <taxon>Bacteria</taxon>
        <taxon>Bacillati</taxon>
        <taxon>Actinomycetota</taxon>
        <taxon>Actinomycetes</taxon>
        <taxon>Micrococcales</taxon>
        <taxon>Micrococcaceae</taxon>
        <taxon>Arthrobacter</taxon>
    </lineage>
</organism>
<dbReference type="InterPro" id="IPR050300">
    <property type="entry name" value="GDXG_lipolytic_enzyme"/>
</dbReference>
<comment type="caution">
    <text evidence="4">The sequence shown here is derived from an EMBL/GenBank/DDBJ whole genome shotgun (WGS) entry which is preliminary data.</text>
</comment>
<dbReference type="InterPro" id="IPR006311">
    <property type="entry name" value="TAT_signal"/>
</dbReference>
<dbReference type="Gene3D" id="3.40.50.1820">
    <property type="entry name" value="alpha/beta hydrolase"/>
    <property type="match status" value="1"/>
</dbReference>
<dbReference type="PANTHER" id="PTHR48081">
    <property type="entry name" value="AB HYDROLASE SUPERFAMILY PROTEIN C4A8.06C"/>
    <property type="match status" value="1"/>
</dbReference>
<feature type="chain" id="PRO_5046706877" evidence="2">
    <location>
        <begin position="23"/>
        <end position="278"/>
    </location>
</feature>
<proteinExistence type="predicted"/>
<dbReference type="PANTHER" id="PTHR48081:SF33">
    <property type="entry name" value="KYNURENINE FORMAMIDASE"/>
    <property type="match status" value="1"/>
</dbReference>
<evidence type="ECO:0000256" key="1">
    <source>
        <dbReference type="ARBA" id="ARBA00022801"/>
    </source>
</evidence>
<dbReference type="PROSITE" id="PS51318">
    <property type="entry name" value="TAT"/>
    <property type="match status" value="1"/>
</dbReference>
<dbReference type="SUPFAM" id="SSF53474">
    <property type="entry name" value="alpha/beta-Hydrolases"/>
    <property type="match status" value="1"/>
</dbReference>
<evidence type="ECO:0000313" key="4">
    <source>
        <dbReference type="EMBL" id="MDR6269654.1"/>
    </source>
</evidence>